<dbReference type="EMBL" id="JACCJC010000052">
    <property type="protein sequence ID" value="KAF6232045.1"/>
    <property type="molecule type" value="Genomic_DNA"/>
</dbReference>
<protein>
    <submittedName>
        <fullName evidence="1">Uncharacterized protein</fullName>
    </submittedName>
</protein>
<sequence>MDAAYKGTLGIDNPTLNDEFSLNISTKIPNLVSTLLDAGAPPALAALPHADRVVRYDAFTFMSDLYADPGGAFPNIRDTNGFPSFCDGDAEEPAAVLAVNGTVVDGVRITKNWDYCVTLKHQDEWYWMQYVDPMSHVHQLVAQDMQETVKKFPFPPL</sequence>
<proteinExistence type="predicted"/>
<evidence type="ECO:0000313" key="1">
    <source>
        <dbReference type="EMBL" id="KAF6232045.1"/>
    </source>
</evidence>
<name>A0A8H6FNZ8_9LECA</name>
<evidence type="ECO:0000313" key="2">
    <source>
        <dbReference type="Proteomes" id="UP000578531"/>
    </source>
</evidence>
<organism evidence="1 2">
    <name type="scientific">Letharia columbiana</name>
    <dbReference type="NCBI Taxonomy" id="112416"/>
    <lineage>
        <taxon>Eukaryota</taxon>
        <taxon>Fungi</taxon>
        <taxon>Dikarya</taxon>
        <taxon>Ascomycota</taxon>
        <taxon>Pezizomycotina</taxon>
        <taxon>Lecanoromycetes</taxon>
        <taxon>OSLEUM clade</taxon>
        <taxon>Lecanoromycetidae</taxon>
        <taxon>Lecanorales</taxon>
        <taxon>Lecanorineae</taxon>
        <taxon>Parmeliaceae</taxon>
        <taxon>Letharia</taxon>
    </lineage>
</organism>
<dbReference type="GeneID" id="59291531"/>
<reference evidence="1 2" key="1">
    <citation type="journal article" date="2020" name="Genomics">
        <title>Complete, high-quality genomes from long-read metagenomic sequencing of two wolf lichen thalli reveals enigmatic genome architecture.</title>
        <authorList>
            <person name="McKenzie S.K."/>
            <person name="Walston R.F."/>
            <person name="Allen J.L."/>
        </authorList>
    </citation>
    <scope>NUCLEOTIDE SEQUENCE [LARGE SCALE GENOMIC DNA]</scope>
    <source>
        <strain evidence="1">WasteWater2</strain>
    </source>
</reference>
<dbReference type="Proteomes" id="UP000578531">
    <property type="component" value="Unassembled WGS sequence"/>
</dbReference>
<keyword evidence="2" id="KW-1185">Reference proteome</keyword>
<dbReference type="RefSeq" id="XP_037161476.1">
    <property type="nucleotide sequence ID" value="XM_037311770.1"/>
</dbReference>
<accession>A0A8H6FNZ8</accession>
<gene>
    <name evidence="1" type="ORF">HO173_009882</name>
</gene>
<dbReference type="OrthoDB" id="1600564at2759"/>
<dbReference type="AlphaFoldDB" id="A0A8H6FNZ8"/>
<comment type="caution">
    <text evidence="1">The sequence shown here is derived from an EMBL/GenBank/DDBJ whole genome shotgun (WGS) entry which is preliminary data.</text>
</comment>